<dbReference type="CDD" id="cd07153">
    <property type="entry name" value="Fur_like"/>
    <property type="match status" value="1"/>
</dbReference>
<dbReference type="Gene3D" id="3.30.1490.190">
    <property type="match status" value="1"/>
</dbReference>
<keyword evidence="2" id="KW-0678">Repressor</keyword>
<evidence type="ECO:0000256" key="2">
    <source>
        <dbReference type="ARBA" id="ARBA00022491"/>
    </source>
</evidence>
<keyword evidence="6" id="KW-0804">Transcription</keyword>
<dbReference type="EMBL" id="DRPZ01000187">
    <property type="protein sequence ID" value="HGY09787.1"/>
    <property type="molecule type" value="Genomic_DNA"/>
</dbReference>
<keyword evidence="5" id="KW-0238">DNA-binding</keyword>
<dbReference type="Proteomes" id="UP000885759">
    <property type="component" value="Unassembled WGS sequence"/>
</dbReference>
<dbReference type="GO" id="GO:0003700">
    <property type="term" value="F:DNA-binding transcription factor activity"/>
    <property type="evidence" value="ECO:0007669"/>
    <property type="project" value="InterPro"/>
</dbReference>
<evidence type="ECO:0000313" key="9">
    <source>
        <dbReference type="EMBL" id="HGY09787.1"/>
    </source>
</evidence>
<evidence type="ECO:0000256" key="3">
    <source>
        <dbReference type="ARBA" id="ARBA00022833"/>
    </source>
</evidence>
<evidence type="ECO:0000256" key="1">
    <source>
        <dbReference type="ARBA" id="ARBA00007957"/>
    </source>
</evidence>
<dbReference type="GO" id="GO:0000976">
    <property type="term" value="F:transcription cis-regulatory region binding"/>
    <property type="evidence" value="ECO:0007669"/>
    <property type="project" value="TreeGrafter"/>
</dbReference>
<feature type="binding site" evidence="7">
    <location>
        <position position="90"/>
    </location>
    <ligand>
        <name>Zn(2+)</name>
        <dbReference type="ChEBI" id="CHEBI:29105"/>
    </ligand>
</feature>
<evidence type="ECO:0000256" key="8">
    <source>
        <dbReference type="PIRSR" id="PIRSR602481-2"/>
    </source>
</evidence>
<dbReference type="InterPro" id="IPR036388">
    <property type="entry name" value="WH-like_DNA-bd_sf"/>
</dbReference>
<feature type="binding site" evidence="7">
    <location>
        <position position="93"/>
    </location>
    <ligand>
        <name>Zn(2+)</name>
        <dbReference type="ChEBI" id="CHEBI:29105"/>
    </ligand>
</feature>
<evidence type="ECO:0000256" key="4">
    <source>
        <dbReference type="ARBA" id="ARBA00023015"/>
    </source>
</evidence>
<evidence type="ECO:0000256" key="7">
    <source>
        <dbReference type="PIRSR" id="PIRSR602481-1"/>
    </source>
</evidence>
<protein>
    <submittedName>
        <fullName evidence="9">Transcriptional repressor</fullName>
    </submittedName>
</protein>
<dbReference type="Pfam" id="PF01475">
    <property type="entry name" value="FUR"/>
    <property type="match status" value="1"/>
</dbReference>
<dbReference type="SUPFAM" id="SSF46785">
    <property type="entry name" value="Winged helix' DNA-binding domain"/>
    <property type="match status" value="1"/>
</dbReference>
<feature type="binding site" evidence="7">
    <location>
        <position position="130"/>
    </location>
    <ligand>
        <name>Zn(2+)</name>
        <dbReference type="ChEBI" id="CHEBI:29105"/>
    </ligand>
</feature>
<keyword evidence="3 7" id="KW-0862">Zinc</keyword>
<organism evidence="9">
    <name type="scientific">Oceanithermus profundus</name>
    <dbReference type="NCBI Taxonomy" id="187137"/>
    <lineage>
        <taxon>Bacteria</taxon>
        <taxon>Thermotogati</taxon>
        <taxon>Deinococcota</taxon>
        <taxon>Deinococci</taxon>
        <taxon>Thermales</taxon>
        <taxon>Thermaceae</taxon>
        <taxon>Oceanithermus</taxon>
    </lineage>
</organism>
<feature type="binding site" evidence="7">
    <location>
        <position position="133"/>
    </location>
    <ligand>
        <name>Zn(2+)</name>
        <dbReference type="ChEBI" id="CHEBI:29105"/>
    </ligand>
</feature>
<dbReference type="InterPro" id="IPR036390">
    <property type="entry name" value="WH_DNA-bd_sf"/>
</dbReference>
<comment type="similarity">
    <text evidence="1">Belongs to the Fur family.</text>
</comment>
<gene>
    <name evidence="9" type="ORF">ENK37_07035</name>
</gene>
<dbReference type="Gene3D" id="1.10.10.10">
    <property type="entry name" value="Winged helix-like DNA-binding domain superfamily/Winged helix DNA-binding domain"/>
    <property type="match status" value="1"/>
</dbReference>
<name>A0A7C4V650_9DEIN</name>
<dbReference type="InterPro" id="IPR043135">
    <property type="entry name" value="Fur_C"/>
</dbReference>
<evidence type="ECO:0000256" key="6">
    <source>
        <dbReference type="ARBA" id="ARBA00023163"/>
    </source>
</evidence>
<sequence>MQLLELSRAFRTRGVRPTPQREAVWRALAERPGRTVREVAAELSALGIGQATVYRAVRALEDVGLLVRFAAPHGEVRYVAVLEHAHLLVCERCGDVETLEECELDAYEAQLHQRRGFAASGHTLIVYGTCARCQKEGRE</sequence>
<evidence type="ECO:0000256" key="5">
    <source>
        <dbReference type="ARBA" id="ARBA00023125"/>
    </source>
</evidence>
<dbReference type="GO" id="GO:0045892">
    <property type="term" value="P:negative regulation of DNA-templated transcription"/>
    <property type="evidence" value="ECO:0007669"/>
    <property type="project" value="TreeGrafter"/>
</dbReference>
<dbReference type="GO" id="GO:1900376">
    <property type="term" value="P:regulation of secondary metabolite biosynthetic process"/>
    <property type="evidence" value="ECO:0007669"/>
    <property type="project" value="TreeGrafter"/>
</dbReference>
<keyword evidence="4" id="KW-0805">Transcription regulation</keyword>
<reference evidence="9" key="1">
    <citation type="journal article" date="2020" name="mSystems">
        <title>Genome- and Community-Level Interaction Insights into Carbon Utilization and Element Cycling Functions of Hydrothermarchaeota in Hydrothermal Sediment.</title>
        <authorList>
            <person name="Zhou Z."/>
            <person name="Liu Y."/>
            <person name="Xu W."/>
            <person name="Pan J."/>
            <person name="Luo Z.H."/>
            <person name="Li M."/>
        </authorList>
    </citation>
    <scope>NUCLEOTIDE SEQUENCE [LARGE SCALE GENOMIC DNA]</scope>
    <source>
        <strain evidence="9">HyVt-570</strain>
    </source>
</reference>
<dbReference type="PANTHER" id="PTHR33202:SF7">
    <property type="entry name" value="FERRIC UPTAKE REGULATION PROTEIN"/>
    <property type="match status" value="1"/>
</dbReference>
<feature type="binding site" evidence="8">
    <location>
        <position position="84"/>
    </location>
    <ligand>
        <name>Fe cation</name>
        <dbReference type="ChEBI" id="CHEBI:24875"/>
    </ligand>
</feature>
<comment type="caution">
    <text evidence="9">The sequence shown here is derived from an EMBL/GenBank/DDBJ whole genome shotgun (WGS) entry which is preliminary data.</text>
</comment>
<comment type="cofactor">
    <cofactor evidence="8">
        <name>Mn(2+)</name>
        <dbReference type="ChEBI" id="CHEBI:29035"/>
    </cofactor>
    <cofactor evidence="8">
        <name>Fe(2+)</name>
        <dbReference type="ChEBI" id="CHEBI:29033"/>
    </cofactor>
    <text evidence="8">Binds 1 Mn(2+) or Fe(2+) ion per subunit.</text>
</comment>
<proteinExistence type="inferred from homology"/>
<dbReference type="AlphaFoldDB" id="A0A7C4V650"/>
<keyword evidence="7" id="KW-0479">Metal-binding</keyword>
<dbReference type="GO" id="GO:0008270">
    <property type="term" value="F:zinc ion binding"/>
    <property type="evidence" value="ECO:0007669"/>
    <property type="project" value="TreeGrafter"/>
</dbReference>
<dbReference type="InterPro" id="IPR002481">
    <property type="entry name" value="FUR"/>
</dbReference>
<keyword evidence="8" id="KW-0408">Iron</keyword>
<dbReference type="PANTHER" id="PTHR33202">
    <property type="entry name" value="ZINC UPTAKE REGULATION PROTEIN"/>
    <property type="match status" value="1"/>
</dbReference>
<accession>A0A7C4V650</accession>
<feature type="binding site" evidence="8">
    <location>
        <position position="122"/>
    </location>
    <ligand>
        <name>Fe cation</name>
        <dbReference type="ChEBI" id="CHEBI:24875"/>
    </ligand>
</feature>
<comment type="cofactor">
    <cofactor evidence="7">
        <name>Zn(2+)</name>
        <dbReference type="ChEBI" id="CHEBI:29105"/>
    </cofactor>
    <text evidence="7">Binds 1 zinc ion per subunit.</text>
</comment>